<dbReference type="SUPFAM" id="SSF55729">
    <property type="entry name" value="Acyl-CoA N-acyltransferases (Nat)"/>
    <property type="match status" value="1"/>
</dbReference>
<dbReference type="PROSITE" id="PS51186">
    <property type="entry name" value="GNAT"/>
    <property type="match status" value="1"/>
</dbReference>
<dbReference type="Pfam" id="PF00583">
    <property type="entry name" value="Acetyltransf_1"/>
    <property type="match status" value="1"/>
</dbReference>
<proteinExistence type="predicted"/>
<dbReference type="InterPro" id="IPR000182">
    <property type="entry name" value="GNAT_dom"/>
</dbReference>
<reference evidence="2" key="1">
    <citation type="submission" date="2023-03" db="EMBL/GenBank/DDBJ databases">
        <title>Edaphobacter sp.</title>
        <authorList>
            <person name="Huber K.J."/>
            <person name="Papendorf J."/>
            <person name="Pilke C."/>
            <person name="Bunk B."/>
            <person name="Sproeer C."/>
            <person name="Pester M."/>
        </authorList>
    </citation>
    <scope>NUCLEOTIDE SEQUENCE</scope>
    <source>
        <strain evidence="2">DSM 109920</strain>
    </source>
</reference>
<evidence type="ECO:0000259" key="1">
    <source>
        <dbReference type="PROSITE" id="PS51186"/>
    </source>
</evidence>
<dbReference type="Gene3D" id="3.40.630.30">
    <property type="match status" value="1"/>
</dbReference>
<protein>
    <submittedName>
        <fullName evidence="2">GNAT family N-acetyltransferase</fullName>
        <ecNumber evidence="2">2.3.1.-</ecNumber>
    </submittedName>
</protein>
<keyword evidence="2" id="KW-0808">Transferase</keyword>
<feature type="domain" description="N-acetyltransferase" evidence="1">
    <location>
        <begin position="2"/>
        <end position="148"/>
    </location>
</feature>
<dbReference type="RefSeq" id="WP_348269753.1">
    <property type="nucleotide sequence ID" value="NZ_CP121195.1"/>
</dbReference>
<organism evidence="2">
    <name type="scientific">Edaphobacter paludis</name>
    <dbReference type="NCBI Taxonomy" id="3035702"/>
    <lineage>
        <taxon>Bacteria</taxon>
        <taxon>Pseudomonadati</taxon>
        <taxon>Acidobacteriota</taxon>
        <taxon>Terriglobia</taxon>
        <taxon>Terriglobales</taxon>
        <taxon>Acidobacteriaceae</taxon>
        <taxon>Edaphobacter</taxon>
    </lineage>
</organism>
<dbReference type="EC" id="2.3.1.-" evidence="2"/>
<keyword evidence="2" id="KW-0012">Acyltransferase</keyword>
<dbReference type="EMBL" id="CP121195">
    <property type="protein sequence ID" value="XBH13271.1"/>
    <property type="molecule type" value="Genomic_DNA"/>
</dbReference>
<name>A0AAU7D7C2_9BACT</name>
<evidence type="ECO:0000313" key="2">
    <source>
        <dbReference type="EMBL" id="XBH13271.1"/>
    </source>
</evidence>
<gene>
    <name evidence="2" type="ORF">P8936_16520</name>
</gene>
<accession>A0AAU7D7C2</accession>
<sequence>MIEIKPATSGDVLDSTSLIAEYAAECSIPAIGEINPQRETYSLMENAGLLHSFMVLENGEKIGFAMVVTPIMPHYGKRVASIESLFITKNRRRSGAGLELMRAVEQAVKQLGCVGILYSSPAGGQLERLLEASKAYQRTNAVFFRRFA</sequence>
<dbReference type="AlphaFoldDB" id="A0AAU7D7C2"/>
<dbReference type="InterPro" id="IPR016181">
    <property type="entry name" value="Acyl_CoA_acyltransferase"/>
</dbReference>
<dbReference type="GO" id="GO:0016747">
    <property type="term" value="F:acyltransferase activity, transferring groups other than amino-acyl groups"/>
    <property type="evidence" value="ECO:0007669"/>
    <property type="project" value="InterPro"/>
</dbReference>
<dbReference type="CDD" id="cd04301">
    <property type="entry name" value="NAT_SF"/>
    <property type="match status" value="1"/>
</dbReference>